<comment type="caution">
    <text evidence="1">The sequence shown here is derived from an EMBL/GenBank/DDBJ whole genome shotgun (WGS) entry which is preliminary data.</text>
</comment>
<evidence type="ECO:0000313" key="2">
    <source>
        <dbReference type="Proteomes" id="UP000762676"/>
    </source>
</evidence>
<sequence>MSCTRIAVLLLPARTRSVGHAAQRHTVSGCVLCSAGVSAPCFRCGGVCPFLRSSSTVSVHAPLAMWSPDQAVQLQRMGLHNLSVLGFLNGHAGELQQEQAYGTPFLTVSLI</sequence>
<accession>A0AAV4IU85</accession>
<name>A0AAV4IU85_9GAST</name>
<dbReference type="EMBL" id="BMAT01013502">
    <property type="protein sequence ID" value="GFS14114.1"/>
    <property type="molecule type" value="Genomic_DNA"/>
</dbReference>
<evidence type="ECO:0000313" key="1">
    <source>
        <dbReference type="EMBL" id="GFS14114.1"/>
    </source>
</evidence>
<dbReference type="Proteomes" id="UP000762676">
    <property type="component" value="Unassembled WGS sequence"/>
</dbReference>
<evidence type="ECO:0008006" key="3">
    <source>
        <dbReference type="Google" id="ProtNLM"/>
    </source>
</evidence>
<reference evidence="1 2" key="1">
    <citation type="journal article" date="2021" name="Elife">
        <title>Chloroplast acquisition without the gene transfer in kleptoplastic sea slugs, Plakobranchus ocellatus.</title>
        <authorList>
            <person name="Maeda T."/>
            <person name="Takahashi S."/>
            <person name="Yoshida T."/>
            <person name="Shimamura S."/>
            <person name="Takaki Y."/>
            <person name="Nagai Y."/>
            <person name="Toyoda A."/>
            <person name="Suzuki Y."/>
            <person name="Arimoto A."/>
            <person name="Ishii H."/>
            <person name="Satoh N."/>
            <person name="Nishiyama T."/>
            <person name="Hasebe M."/>
            <person name="Maruyama T."/>
            <person name="Minagawa J."/>
            <person name="Obokata J."/>
            <person name="Shigenobu S."/>
        </authorList>
    </citation>
    <scope>NUCLEOTIDE SEQUENCE [LARGE SCALE GENOMIC DNA]</scope>
</reference>
<dbReference type="AlphaFoldDB" id="A0AAV4IU85"/>
<proteinExistence type="predicted"/>
<organism evidence="1 2">
    <name type="scientific">Elysia marginata</name>
    <dbReference type="NCBI Taxonomy" id="1093978"/>
    <lineage>
        <taxon>Eukaryota</taxon>
        <taxon>Metazoa</taxon>
        <taxon>Spiralia</taxon>
        <taxon>Lophotrochozoa</taxon>
        <taxon>Mollusca</taxon>
        <taxon>Gastropoda</taxon>
        <taxon>Heterobranchia</taxon>
        <taxon>Euthyneura</taxon>
        <taxon>Panpulmonata</taxon>
        <taxon>Sacoglossa</taxon>
        <taxon>Placobranchoidea</taxon>
        <taxon>Plakobranchidae</taxon>
        <taxon>Elysia</taxon>
    </lineage>
</organism>
<gene>
    <name evidence="1" type="ORF">ElyMa_006737400</name>
</gene>
<protein>
    <recommendedName>
        <fullName evidence="3">Secreted protein</fullName>
    </recommendedName>
</protein>
<keyword evidence="2" id="KW-1185">Reference proteome</keyword>